<accession>A0A382F4X1</accession>
<reference evidence="1" key="1">
    <citation type="submission" date="2018-05" db="EMBL/GenBank/DDBJ databases">
        <authorList>
            <person name="Lanie J.A."/>
            <person name="Ng W.-L."/>
            <person name="Kazmierczak K.M."/>
            <person name="Andrzejewski T.M."/>
            <person name="Davidsen T.M."/>
            <person name="Wayne K.J."/>
            <person name="Tettelin H."/>
            <person name="Glass J.I."/>
            <person name="Rusch D."/>
            <person name="Podicherti R."/>
            <person name="Tsui H.-C.T."/>
            <person name="Winkler M.E."/>
        </authorList>
    </citation>
    <scope>NUCLEOTIDE SEQUENCE</scope>
</reference>
<protein>
    <submittedName>
        <fullName evidence="1">Uncharacterized protein</fullName>
    </submittedName>
</protein>
<proteinExistence type="predicted"/>
<evidence type="ECO:0000313" key="1">
    <source>
        <dbReference type="EMBL" id="SVB58020.1"/>
    </source>
</evidence>
<organism evidence="1">
    <name type="scientific">marine metagenome</name>
    <dbReference type="NCBI Taxonomy" id="408172"/>
    <lineage>
        <taxon>unclassified sequences</taxon>
        <taxon>metagenomes</taxon>
        <taxon>ecological metagenomes</taxon>
    </lineage>
</organism>
<name>A0A382F4X1_9ZZZZ</name>
<dbReference type="AlphaFoldDB" id="A0A382F4X1"/>
<sequence length="60" mass="6822">MKRRTFIKYTSLISAATFLPKSPLMGKQIKEKNPVSTPVPILSMQGCPYRKNCDSLDNYN</sequence>
<gene>
    <name evidence="1" type="ORF">METZ01_LOCUS210874</name>
</gene>
<feature type="non-terminal residue" evidence="1">
    <location>
        <position position="60"/>
    </location>
</feature>
<dbReference type="EMBL" id="UINC01048016">
    <property type="protein sequence ID" value="SVB58020.1"/>
    <property type="molecule type" value="Genomic_DNA"/>
</dbReference>